<keyword evidence="5" id="KW-0346">Stress response</keyword>
<evidence type="ECO:0000256" key="4">
    <source>
        <dbReference type="SAM" id="MobiDB-lite"/>
    </source>
</evidence>
<sequence>MSVVGFDVGNESCFIAVARGGGIETIANEYSDRSTPSVVSLGETTRSIGVEGKNQMIFNLKNTVSQFKRLIGRKFSDPVVLEEKKRLSCQLVERPEDCIGVKVRYLGNEEVFSPEQIMAMLLTKLKMTSEKELSTKVTDCVVSVPSYYTDRQRRAMLDSVSMAGLNCLRLMNDTTAVALAYGIYKQDLPTDKPRNVVFVDMGHSSVQVSACAFLKGHLKVIATAADPNLGGRNFDEILKDHFVEEFKKKYKLDVSTNAKAGVRLIRECEKMKKLMSANSQEIPLNVECLMEDRDVSGRFKRADFEEKISSLLVQLEATLKTLLEKSGLKTADIEAVEVVGGSTRIPAIKSVIKEIFDKDVSTTLNADEAVARGCALQCAMLSPTFRVREFVVNDVSPYPVVLTWKNTDDDGEMEVFAVNHAFPFSKMLTFYRKEPFDLEACYGKNVNLPLKDGYIGRFSIKDVVPSKEGDSSKIKVKVRLDIHGVLNVVNASLVEKLAVAPEPEVESMEVEGQDEKTKEASDAASDAASENSQGTDELSGSQEKELSEEPMDTAAETSESKEQKDDSNNKEGEAKNGQESKNKKDNGAPAKKKKQQVKTVELRVEPLVPELTHAQLQDAVDRECQMIVQDRLEKEKGIAKNAVESYVYDMRTRLYGELEKFITEEKLGDPVETRCSEFPKRPVAFEELGRSLQQIKKILELCAQKDEKYEHIEAEEVKKVEEAVAAKDEWLNDKWNAQNKLADHQDPAVYVSVILSEKKLLEDTCYTILDKPKPKPKAEPPPPPKEEEQKQDGDAGDSKNEEKMEPEGESAEKPTEQEEQQEGEGKKLDADMEID</sequence>
<keyword evidence="2" id="KW-0547">Nucleotide-binding</keyword>
<dbReference type="InterPro" id="IPR018181">
    <property type="entry name" value="Heat_shock_70_CS"/>
</dbReference>
<accession>A0A9W9Z8H4</accession>
<dbReference type="Gene3D" id="2.60.34.10">
    <property type="entry name" value="Substrate Binding Domain Of DNAk, Chain A, domain 1"/>
    <property type="match status" value="1"/>
</dbReference>
<dbReference type="FunFam" id="3.30.30.30:FF:000002">
    <property type="entry name" value="Heat shock 70 kDa protein 4"/>
    <property type="match status" value="1"/>
</dbReference>
<reference evidence="5" key="1">
    <citation type="submission" date="2023-01" db="EMBL/GenBank/DDBJ databases">
        <title>Genome assembly of the deep-sea coral Lophelia pertusa.</title>
        <authorList>
            <person name="Herrera S."/>
            <person name="Cordes E."/>
        </authorList>
    </citation>
    <scope>NUCLEOTIDE SEQUENCE</scope>
    <source>
        <strain evidence="5">USNM1676648</strain>
        <tissue evidence="5">Polyp</tissue>
    </source>
</reference>
<evidence type="ECO:0000313" key="6">
    <source>
        <dbReference type="Proteomes" id="UP001163046"/>
    </source>
</evidence>
<dbReference type="FunFam" id="3.30.420.40:FF:000171">
    <property type="entry name" value="Heat shock 70 kDa protein 4"/>
    <property type="match status" value="2"/>
</dbReference>
<feature type="compositionally biased region" description="Basic and acidic residues" evidence="4">
    <location>
        <begin position="823"/>
        <end position="835"/>
    </location>
</feature>
<dbReference type="InterPro" id="IPR029048">
    <property type="entry name" value="HSP70_C_sf"/>
</dbReference>
<feature type="compositionally biased region" description="Acidic residues" evidence="4">
    <location>
        <begin position="503"/>
        <end position="512"/>
    </location>
</feature>
<name>A0A9W9Z8H4_9CNID</name>
<dbReference type="AlphaFoldDB" id="A0A9W9Z8H4"/>
<organism evidence="5 6">
    <name type="scientific">Desmophyllum pertusum</name>
    <dbReference type="NCBI Taxonomy" id="174260"/>
    <lineage>
        <taxon>Eukaryota</taxon>
        <taxon>Metazoa</taxon>
        <taxon>Cnidaria</taxon>
        <taxon>Anthozoa</taxon>
        <taxon>Hexacorallia</taxon>
        <taxon>Scleractinia</taxon>
        <taxon>Caryophylliina</taxon>
        <taxon>Caryophylliidae</taxon>
        <taxon>Desmophyllum</taxon>
    </lineage>
</organism>
<dbReference type="InterPro" id="IPR013126">
    <property type="entry name" value="Hsp_70_fam"/>
</dbReference>
<dbReference type="SUPFAM" id="SSF100934">
    <property type="entry name" value="Heat shock protein 70kD (HSP70), C-terminal subdomain"/>
    <property type="match status" value="1"/>
</dbReference>
<feature type="compositionally biased region" description="Polar residues" evidence="4">
    <location>
        <begin position="530"/>
        <end position="541"/>
    </location>
</feature>
<dbReference type="Gene3D" id="3.30.30.30">
    <property type="match status" value="1"/>
</dbReference>
<dbReference type="InterPro" id="IPR043129">
    <property type="entry name" value="ATPase_NBD"/>
</dbReference>
<proteinExistence type="inferred from homology"/>
<feature type="compositionally biased region" description="Basic and acidic residues" evidence="4">
    <location>
        <begin position="770"/>
        <end position="816"/>
    </location>
</feature>
<dbReference type="Gene3D" id="1.20.1270.10">
    <property type="match status" value="1"/>
</dbReference>
<protein>
    <submittedName>
        <fullName evidence="5">Heat shock 70 kDa protein 4L</fullName>
    </submittedName>
</protein>
<dbReference type="CDD" id="cd10228">
    <property type="entry name" value="ASKHA_NBD_HSP70_HSPA4_like"/>
    <property type="match status" value="1"/>
</dbReference>
<evidence type="ECO:0000256" key="3">
    <source>
        <dbReference type="ARBA" id="ARBA00022840"/>
    </source>
</evidence>
<feature type="region of interest" description="Disordered" evidence="4">
    <location>
        <begin position="502"/>
        <end position="598"/>
    </location>
</feature>
<dbReference type="Pfam" id="PF00012">
    <property type="entry name" value="HSP70"/>
    <property type="match status" value="1"/>
</dbReference>
<dbReference type="PROSITE" id="PS01036">
    <property type="entry name" value="HSP70_3"/>
    <property type="match status" value="1"/>
</dbReference>
<feature type="compositionally biased region" description="Basic and acidic residues" evidence="4">
    <location>
        <begin position="558"/>
        <end position="586"/>
    </location>
</feature>
<dbReference type="GO" id="GO:0005524">
    <property type="term" value="F:ATP binding"/>
    <property type="evidence" value="ECO:0007669"/>
    <property type="project" value="UniProtKB-KW"/>
</dbReference>
<dbReference type="PANTHER" id="PTHR45639:SF4">
    <property type="entry name" value="HSC70CB, ISOFORM G"/>
    <property type="match status" value="1"/>
</dbReference>
<dbReference type="FunFam" id="3.30.420.40:FF:000767">
    <property type="entry name" value="Heat shock protein 70 (HSP70)-4, putative"/>
    <property type="match status" value="1"/>
</dbReference>
<dbReference type="Proteomes" id="UP001163046">
    <property type="component" value="Unassembled WGS sequence"/>
</dbReference>
<comment type="caution">
    <text evidence="5">The sequence shown here is derived from an EMBL/GenBank/DDBJ whole genome shotgun (WGS) entry which is preliminary data.</text>
</comment>
<gene>
    <name evidence="5" type="primary">HSPA4L</name>
    <name evidence="5" type="ORF">OS493_030726</name>
</gene>
<dbReference type="GO" id="GO:0005829">
    <property type="term" value="C:cytosol"/>
    <property type="evidence" value="ECO:0007669"/>
    <property type="project" value="TreeGrafter"/>
</dbReference>
<dbReference type="InterPro" id="IPR029047">
    <property type="entry name" value="HSP70_peptide-bd_sf"/>
</dbReference>
<feature type="region of interest" description="Disordered" evidence="4">
    <location>
        <begin position="767"/>
        <end position="835"/>
    </location>
</feature>
<evidence type="ECO:0000256" key="1">
    <source>
        <dbReference type="ARBA" id="ARBA00007381"/>
    </source>
</evidence>
<dbReference type="SUPFAM" id="SSF53067">
    <property type="entry name" value="Actin-like ATPase domain"/>
    <property type="match status" value="2"/>
</dbReference>
<dbReference type="Gene3D" id="3.30.420.40">
    <property type="match status" value="2"/>
</dbReference>
<evidence type="ECO:0000256" key="2">
    <source>
        <dbReference type="ARBA" id="ARBA00022741"/>
    </source>
</evidence>
<comment type="similarity">
    <text evidence="1">Belongs to the heat shock protein 70 family.</text>
</comment>
<dbReference type="OrthoDB" id="434160at2759"/>
<keyword evidence="6" id="KW-1185">Reference proteome</keyword>
<dbReference type="EMBL" id="MU826383">
    <property type="protein sequence ID" value="KAJ7377131.1"/>
    <property type="molecule type" value="Genomic_DNA"/>
</dbReference>
<dbReference type="SUPFAM" id="SSF100920">
    <property type="entry name" value="Heat shock protein 70kD (HSP70), peptide-binding domain"/>
    <property type="match status" value="1"/>
</dbReference>
<dbReference type="FunFam" id="3.90.640.10:FF:000004">
    <property type="entry name" value="Heat shock 70 kDa protein 4"/>
    <property type="match status" value="1"/>
</dbReference>
<keyword evidence="3" id="KW-0067">ATP-binding</keyword>
<evidence type="ECO:0000313" key="5">
    <source>
        <dbReference type="EMBL" id="KAJ7377131.1"/>
    </source>
</evidence>
<dbReference type="PANTHER" id="PTHR45639">
    <property type="entry name" value="HSC70CB, ISOFORM G-RELATED"/>
    <property type="match status" value="1"/>
</dbReference>
<dbReference type="Gene3D" id="3.90.640.10">
    <property type="entry name" value="Actin, Chain A, domain 4"/>
    <property type="match status" value="1"/>
</dbReference>
<dbReference type="PRINTS" id="PR00301">
    <property type="entry name" value="HEATSHOCK70"/>
</dbReference>
<dbReference type="GO" id="GO:0005634">
    <property type="term" value="C:nucleus"/>
    <property type="evidence" value="ECO:0007669"/>
    <property type="project" value="TreeGrafter"/>
</dbReference>
<dbReference type="GO" id="GO:0140662">
    <property type="term" value="F:ATP-dependent protein folding chaperone"/>
    <property type="evidence" value="ECO:0007669"/>
    <property type="project" value="InterPro"/>
</dbReference>